<comment type="caution">
    <text evidence="3">The sequence shown here is derived from an EMBL/GenBank/DDBJ whole genome shotgun (WGS) entry which is preliminary data.</text>
</comment>
<evidence type="ECO:0000313" key="3">
    <source>
        <dbReference type="EMBL" id="RLY93864.1"/>
    </source>
</evidence>
<feature type="region of interest" description="Disordered" evidence="1">
    <location>
        <begin position="34"/>
        <end position="55"/>
    </location>
</feature>
<feature type="signal peptide" evidence="2">
    <location>
        <begin position="1"/>
        <end position="33"/>
    </location>
</feature>
<proteinExistence type="predicted"/>
<evidence type="ECO:0000256" key="1">
    <source>
        <dbReference type="SAM" id="MobiDB-lite"/>
    </source>
</evidence>
<dbReference type="EMBL" id="RDEX01000001">
    <property type="protein sequence ID" value="RLY93864.1"/>
    <property type="molecule type" value="Genomic_DNA"/>
</dbReference>
<dbReference type="Proteomes" id="UP000277871">
    <property type="component" value="Unassembled WGS sequence"/>
</dbReference>
<dbReference type="AlphaFoldDB" id="A0A3L9L6T3"/>
<reference evidence="3 4" key="1">
    <citation type="submission" date="2018-10" db="EMBL/GenBank/DDBJ databases">
        <title>Kocuria tytonicola, new bacteria from the preen glands of American barn owls (Tyto furcata).</title>
        <authorList>
            <person name="Braun M.S."/>
            <person name="Wang E."/>
            <person name="Zimmermann S."/>
            <person name="Boutin S."/>
            <person name="Wagner H."/>
            <person name="Wink M."/>
        </authorList>
    </citation>
    <scope>NUCLEOTIDE SEQUENCE [LARGE SCALE GENOMIC DNA]</scope>
    <source>
        <strain evidence="3 4">473</strain>
    </source>
</reference>
<gene>
    <name evidence="3" type="ORF">EAE32_01030</name>
</gene>
<evidence type="ECO:0000313" key="4">
    <source>
        <dbReference type="Proteomes" id="UP000277871"/>
    </source>
</evidence>
<evidence type="ECO:0008006" key="5">
    <source>
        <dbReference type="Google" id="ProtNLM"/>
    </source>
</evidence>
<organism evidence="3 4">
    <name type="scientific">Kocuria tytonicola</name>
    <dbReference type="NCBI Taxonomy" id="2055946"/>
    <lineage>
        <taxon>Bacteria</taxon>
        <taxon>Bacillati</taxon>
        <taxon>Actinomycetota</taxon>
        <taxon>Actinomycetes</taxon>
        <taxon>Micrococcales</taxon>
        <taxon>Micrococcaceae</taxon>
        <taxon>Kocuria</taxon>
    </lineage>
</organism>
<feature type="chain" id="PRO_5018187221" description="Secreted protein" evidence="2">
    <location>
        <begin position="34"/>
        <end position="169"/>
    </location>
</feature>
<evidence type="ECO:0000256" key="2">
    <source>
        <dbReference type="SAM" id="SignalP"/>
    </source>
</evidence>
<protein>
    <recommendedName>
        <fullName evidence="5">Secreted protein</fullName>
    </recommendedName>
</protein>
<feature type="compositionally biased region" description="Polar residues" evidence="1">
    <location>
        <begin position="37"/>
        <end position="55"/>
    </location>
</feature>
<keyword evidence="2" id="KW-0732">Signal</keyword>
<sequence length="169" mass="16996">MHTATKRIAQPILAGVTMGALAISFLGSAPSQAAEPANTSLSASDAQGASQKNSPEVQAQAAKIKALKEGQKLTFTGADKAQITVTKEKGQLRVETPYDGNRSVCGITIATAITGLGAVGLFALAATLGPGEIAVVAGVEMTAEQLGFAAGSIGSFSALSAWADSKFCQ</sequence>
<accession>A0A3L9L6T3</accession>
<name>A0A3L9L6T3_9MICC</name>
<keyword evidence="4" id="KW-1185">Reference proteome</keyword>